<comment type="similarity">
    <text evidence="1">Belongs to the iron/manganese superoxide dismutase family.</text>
</comment>
<dbReference type="Gene3D" id="3.55.40.20">
    <property type="entry name" value="Iron/manganese superoxide dismutase, C-terminal domain"/>
    <property type="match status" value="1"/>
</dbReference>
<evidence type="ECO:0000256" key="4">
    <source>
        <dbReference type="ARBA" id="ARBA00023002"/>
    </source>
</evidence>
<dbReference type="RefSeq" id="WP_277731199.1">
    <property type="nucleotide sequence ID" value="NZ_CP120733.1"/>
</dbReference>
<organism evidence="6 7">
    <name type="scientific">Tepidibacter hydrothermalis</name>
    <dbReference type="NCBI Taxonomy" id="3036126"/>
    <lineage>
        <taxon>Bacteria</taxon>
        <taxon>Bacillati</taxon>
        <taxon>Bacillota</taxon>
        <taxon>Clostridia</taxon>
        <taxon>Peptostreptococcales</taxon>
        <taxon>Peptostreptococcaceae</taxon>
        <taxon>Tepidibacter</taxon>
    </lineage>
</organism>
<dbReference type="InterPro" id="IPR001189">
    <property type="entry name" value="Mn/Fe_SOD"/>
</dbReference>
<evidence type="ECO:0000259" key="5">
    <source>
        <dbReference type="Pfam" id="PF02777"/>
    </source>
</evidence>
<evidence type="ECO:0000256" key="1">
    <source>
        <dbReference type="ARBA" id="ARBA00008714"/>
    </source>
</evidence>
<dbReference type="PANTHER" id="PTHR11404:SF6">
    <property type="entry name" value="SUPEROXIDE DISMUTASE [MN], MITOCHONDRIAL"/>
    <property type="match status" value="1"/>
</dbReference>
<keyword evidence="3" id="KW-0479">Metal-binding</keyword>
<dbReference type="InterPro" id="IPR019832">
    <property type="entry name" value="Mn/Fe_SOD_C"/>
</dbReference>
<accession>A0ABY8E8N8</accession>
<name>A0ABY8E8N8_9FIRM</name>
<reference evidence="6 7" key="1">
    <citation type="submission" date="2023-03" db="EMBL/GenBank/DDBJ databases">
        <title>Complete genome sequence of Tepidibacter sp. SWIR-1, isolated from a deep-sea hydrothermal vent.</title>
        <authorList>
            <person name="Li X."/>
        </authorList>
    </citation>
    <scope>NUCLEOTIDE SEQUENCE [LARGE SCALE GENOMIC DNA]</scope>
    <source>
        <strain evidence="6 7">SWIR-1</strain>
    </source>
</reference>
<dbReference type="Pfam" id="PF02777">
    <property type="entry name" value="Sod_Fe_C"/>
    <property type="match status" value="1"/>
</dbReference>
<proteinExistence type="inferred from homology"/>
<evidence type="ECO:0000256" key="2">
    <source>
        <dbReference type="ARBA" id="ARBA00012682"/>
    </source>
</evidence>
<dbReference type="PANTHER" id="PTHR11404">
    <property type="entry name" value="SUPEROXIDE DISMUTASE 2"/>
    <property type="match status" value="1"/>
</dbReference>
<evidence type="ECO:0000313" key="7">
    <source>
        <dbReference type="Proteomes" id="UP001222800"/>
    </source>
</evidence>
<gene>
    <name evidence="6" type="ORF">P4S50_12875</name>
</gene>
<dbReference type="SUPFAM" id="SSF54719">
    <property type="entry name" value="Fe,Mn superoxide dismutase (SOD), C-terminal domain"/>
    <property type="match status" value="1"/>
</dbReference>
<dbReference type="InterPro" id="IPR036314">
    <property type="entry name" value="SOD_C_sf"/>
</dbReference>
<evidence type="ECO:0000313" key="6">
    <source>
        <dbReference type="EMBL" id="WFD09276.1"/>
    </source>
</evidence>
<evidence type="ECO:0000256" key="3">
    <source>
        <dbReference type="ARBA" id="ARBA00022723"/>
    </source>
</evidence>
<feature type="domain" description="Manganese/iron superoxide dismutase C-terminal" evidence="5">
    <location>
        <begin position="92"/>
        <end position="190"/>
    </location>
</feature>
<sequence length="226" mass="26721">MEYIQSKKYDFEDVNGMTLKQLNQHYKLYEGYVNKVNEIWTILNENKLYENPNPTLSDTRSLMLGQSYAVDGVKLHELYFSNLGGGNNMPYGDILNEIQKKYGSYEFFKERFKNIGLSMRGWVVLSIDPLDNNLHIYGLDAHDVGTVLMSYPLLVMDVYEHAYMIDFGIDRKKYIDVFIENINWDIVNERLSNYKKTNRDFPRKYRCISDKINIKKTYGWANYCKD</sequence>
<dbReference type="Proteomes" id="UP001222800">
    <property type="component" value="Chromosome"/>
</dbReference>
<dbReference type="SUPFAM" id="SSF46609">
    <property type="entry name" value="Fe,Mn superoxide dismutase (SOD), N-terminal domain"/>
    <property type="match status" value="1"/>
</dbReference>
<dbReference type="PIRSF" id="PIRSF000349">
    <property type="entry name" value="SODismutase"/>
    <property type="match status" value="1"/>
</dbReference>
<keyword evidence="7" id="KW-1185">Reference proteome</keyword>
<keyword evidence="4" id="KW-0560">Oxidoreductase</keyword>
<dbReference type="InterPro" id="IPR050265">
    <property type="entry name" value="Fe/Mn_Superoxide_Dismutase"/>
</dbReference>
<dbReference type="EMBL" id="CP120733">
    <property type="protein sequence ID" value="WFD09276.1"/>
    <property type="molecule type" value="Genomic_DNA"/>
</dbReference>
<protein>
    <recommendedName>
        <fullName evidence="2">superoxide dismutase</fullName>
        <ecNumber evidence="2">1.15.1.1</ecNumber>
    </recommendedName>
</protein>
<dbReference type="EC" id="1.15.1.1" evidence="2"/>
<dbReference type="InterPro" id="IPR036324">
    <property type="entry name" value="Mn/Fe_SOD_N_sf"/>
</dbReference>